<keyword evidence="5" id="KW-1185">Reference proteome</keyword>
<dbReference type="AlphaFoldDB" id="A0A0B7HEL4"/>
<accession>A0A0B7HEL4</accession>
<dbReference type="InterPro" id="IPR032675">
    <property type="entry name" value="LRR_dom_sf"/>
</dbReference>
<dbReference type="Proteomes" id="UP000038055">
    <property type="component" value="Unassembled WGS sequence"/>
</dbReference>
<keyword evidence="2" id="KW-0677">Repeat</keyword>
<feature type="signal peptide" evidence="3">
    <location>
        <begin position="1"/>
        <end position="18"/>
    </location>
</feature>
<dbReference type="PANTHER" id="PTHR47566:SF1">
    <property type="entry name" value="PROTEIN NUD1"/>
    <property type="match status" value="1"/>
</dbReference>
<dbReference type="SUPFAM" id="SSF52058">
    <property type="entry name" value="L domain-like"/>
    <property type="match status" value="1"/>
</dbReference>
<organism evidence="4 5">
    <name type="scientific">Capnocytophaga cynodegmi</name>
    <dbReference type="NCBI Taxonomy" id="28189"/>
    <lineage>
        <taxon>Bacteria</taxon>
        <taxon>Pseudomonadati</taxon>
        <taxon>Bacteroidota</taxon>
        <taxon>Flavobacteriia</taxon>
        <taxon>Flavobacteriales</taxon>
        <taxon>Flavobacteriaceae</taxon>
        <taxon>Capnocytophaga</taxon>
    </lineage>
</organism>
<evidence type="ECO:0000256" key="3">
    <source>
        <dbReference type="SAM" id="SignalP"/>
    </source>
</evidence>
<dbReference type="InterPro" id="IPR052574">
    <property type="entry name" value="CDIRP"/>
</dbReference>
<protein>
    <submittedName>
        <fullName evidence="4">Putative Internalin-related protein</fullName>
    </submittedName>
</protein>
<feature type="chain" id="PRO_5002117233" evidence="3">
    <location>
        <begin position="19"/>
        <end position="323"/>
    </location>
</feature>
<gene>
    <name evidence="4" type="ORF">CCYN2B_30033</name>
</gene>
<dbReference type="RefSeq" id="WP_156120757.1">
    <property type="nucleotide sequence ID" value="NZ_CDOD01000023.1"/>
</dbReference>
<name>A0A0B7HEL4_9FLAO</name>
<dbReference type="Gene3D" id="3.80.10.10">
    <property type="entry name" value="Ribonuclease Inhibitor"/>
    <property type="match status" value="1"/>
</dbReference>
<evidence type="ECO:0000256" key="2">
    <source>
        <dbReference type="ARBA" id="ARBA00022737"/>
    </source>
</evidence>
<dbReference type="GO" id="GO:0035591">
    <property type="term" value="F:signaling adaptor activity"/>
    <property type="evidence" value="ECO:0007669"/>
    <property type="project" value="TreeGrafter"/>
</dbReference>
<dbReference type="EMBL" id="CDOD01000023">
    <property type="protein sequence ID" value="CEN36028.1"/>
    <property type="molecule type" value="Genomic_DNA"/>
</dbReference>
<evidence type="ECO:0000313" key="5">
    <source>
        <dbReference type="Proteomes" id="UP000038055"/>
    </source>
</evidence>
<keyword evidence="3" id="KW-0732">Signal</keyword>
<evidence type="ECO:0000313" key="4">
    <source>
        <dbReference type="EMBL" id="CEN36028.1"/>
    </source>
</evidence>
<dbReference type="PANTHER" id="PTHR47566">
    <property type="match status" value="1"/>
</dbReference>
<sequence>MRKVFFRSMLAIGMIATAQLMNGCSKDEGGNDNDSNTTISEAKINPEAAKHGYMVLKTAKEKGEVLEIRTDAKIPNRPNVWIDLNNDGEQQPEEKVTSFTEIIEYTLQSQTVVIYGEVSQLQCLGEKLTALDVSKNPALVILLCGINQLKGLNVSNNPLLYYLSCGRNQLSRLDVSKNPNLQILNCNDNQLTAMDVSKNSHLTWFECSKNQLTTIDVSKNPILSRFDCSENQLKVLDISRNAELRYVNCHTNYIKGANMNSLLMALPKVVNNANNPGEIAVISLDVEGKAKEGNDMPTQAQIRAVKNKNWKVGRIKNRLWEEI</sequence>
<keyword evidence="1" id="KW-0433">Leucine-rich repeat</keyword>
<proteinExistence type="predicted"/>
<reference evidence="5" key="1">
    <citation type="submission" date="2015-01" db="EMBL/GenBank/DDBJ databases">
        <authorList>
            <person name="MANFREDI Pablo"/>
        </authorList>
    </citation>
    <scope>NUCLEOTIDE SEQUENCE [LARGE SCALE GENOMIC DNA]</scope>
    <source>
        <strain evidence="5">Ccyn2B</strain>
    </source>
</reference>
<evidence type="ECO:0000256" key="1">
    <source>
        <dbReference type="ARBA" id="ARBA00022614"/>
    </source>
</evidence>
<dbReference type="STRING" id="28189.CCYN74_760001"/>